<dbReference type="GO" id="GO:0000166">
    <property type="term" value="F:nucleotide binding"/>
    <property type="evidence" value="ECO:0007669"/>
    <property type="project" value="UniProtKB-KW"/>
</dbReference>
<evidence type="ECO:0000256" key="5">
    <source>
        <dbReference type="PIRSR" id="PIRSR000188-2"/>
    </source>
</evidence>
<dbReference type="PANTHER" id="PTHR42722">
    <property type="entry name" value="LEUCINE DEHYDROGENASE"/>
    <property type="match status" value="1"/>
</dbReference>
<reference evidence="8" key="1">
    <citation type="journal article" date="2020" name="mSystems">
        <title>Genome- and Community-Level Interaction Insights into Carbon Utilization and Element Cycling Functions of Hydrothermarchaeota in Hydrothermal Sediment.</title>
        <authorList>
            <person name="Zhou Z."/>
            <person name="Liu Y."/>
            <person name="Xu W."/>
            <person name="Pan J."/>
            <person name="Luo Z.H."/>
            <person name="Li M."/>
        </authorList>
    </citation>
    <scope>NUCLEOTIDE SEQUENCE [LARGE SCALE GENOMIC DNA]</scope>
    <source>
        <strain evidence="8">SpSt-757</strain>
    </source>
</reference>
<evidence type="ECO:0000256" key="1">
    <source>
        <dbReference type="ARBA" id="ARBA00006382"/>
    </source>
</evidence>
<dbReference type="CDD" id="cd01075">
    <property type="entry name" value="NAD_bind_Leu_Phe_Val_DH"/>
    <property type="match status" value="1"/>
</dbReference>
<dbReference type="SUPFAM" id="SSF51735">
    <property type="entry name" value="NAD(P)-binding Rossmann-fold domains"/>
    <property type="match status" value="1"/>
</dbReference>
<evidence type="ECO:0000256" key="6">
    <source>
        <dbReference type="RuleBase" id="RU004417"/>
    </source>
</evidence>
<comment type="caution">
    <text evidence="8">The sequence shown here is derived from an EMBL/GenBank/DDBJ whole genome shotgun (WGS) entry which is preliminary data.</text>
</comment>
<feature type="binding site" evidence="5">
    <location>
        <begin position="186"/>
        <end position="191"/>
    </location>
    <ligand>
        <name>NAD(+)</name>
        <dbReference type="ChEBI" id="CHEBI:57540"/>
    </ligand>
</feature>
<protein>
    <submittedName>
        <fullName evidence="8">Glu/Leu/Phe/Val dehydrogenase</fullName>
    </submittedName>
</protein>
<dbReference type="Pfam" id="PF00208">
    <property type="entry name" value="ELFV_dehydrog"/>
    <property type="match status" value="1"/>
</dbReference>
<dbReference type="GO" id="GO:0016639">
    <property type="term" value="F:oxidoreductase activity, acting on the CH-NH2 group of donors, NAD or NADP as acceptor"/>
    <property type="evidence" value="ECO:0007669"/>
    <property type="project" value="InterPro"/>
</dbReference>
<evidence type="ECO:0000259" key="7">
    <source>
        <dbReference type="SMART" id="SM00839"/>
    </source>
</evidence>
<evidence type="ECO:0000313" key="8">
    <source>
        <dbReference type="EMBL" id="HFZ09358.1"/>
    </source>
</evidence>
<evidence type="ECO:0000256" key="4">
    <source>
        <dbReference type="PIRSR" id="PIRSR000188-1"/>
    </source>
</evidence>
<dbReference type="SUPFAM" id="SSF53223">
    <property type="entry name" value="Aminoacid dehydrogenase-like, N-terminal domain"/>
    <property type="match status" value="1"/>
</dbReference>
<dbReference type="InterPro" id="IPR016211">
    <property type="entry name" value="Glu/Phe/Leu/Val/Trp_DH_bac/arc"/>
</dbReference>
<feature type="domain" description="Glutamate/phenylalanine/leucine/valine/L-tryptophan dehydrogenase C-terminal" evidence="7">
    <location>
        <begin position="144"/>
        <end position="352"/>
    </location>
</feature>
<dbReference type="PIRSF" id="PIRSF000188">
    <property type="entry name" value="Phe_leu_dh"/>
    <property type="match status" value="1"/>
</dbReference>
<dbReference type="InterPro" id="IPR006095">
    <property type="entry name" value="Glu/Leu/Phe/Val/Trp_DH"/>
</dbReference>
<dbReference type="GO" id="GO:0006520">
    <property type="term" value="P:amino acid metabolic process"/>
    <property type="evidence" value="ECO:0007669"/>
    <property type="project" value="InterPro"/>
</dbReference>
<dbReference type="Gene3D" id="3.40.50.10860">
    <property type="entry name" value="Leucine Dehydrogenase, chain A, domain 1"/>
    <property type="match status" value="1"/>
</dbReference>
<sequence>MISMFNILADMRAYGFEKAVLAKLDNRLKTIIAIHSTKSGPALGGVRMLNYPDFESALVDVYRLARSMTKKAAAARLPLGGGKAVIIGDPEKEKSEEILHAFGELVESLGGQYITAEDSGINQKDIEVIAQKTKYACGLKKGNGSPSLATAISVLEGIRIASRRYLSADSISDKGSLEGLVVSILGVGKVGSTLAELLVDQGAKVYIADIDKNKVETVASYTGATVVDCETIYSLPCDIFSPCALGNSINQKTIPLIKAKIIAGAENNQLSEPFPDSLKLKNLNIVYCPDFIINCGGLILVAGELSLPGLGYNREEAIARAIEAVDYSLNKVFDIAEENDISTYQAAIKIFGENSF</sequence>
<dbReference type="PROSITE" id="PS00074">
    <property type="entry name" value="GLFV_DEHYDROGENASE"/>
    <property type="match status" value="1"/>
</dbReference>
<evidence type="ECO:0000256" key="3">
    <source>
        <dbReference type="ARBA" id="ARBA00023027"/>
    </source>
</evidence>
<comment type="similarity">
    <text evidence="1 6">Belongs to the Glu/Leu/Phe/Val dehydrogenases family.</text>
</comment>
<evidence type="ECO:0000256" key="2">
    <source>
        <dbReference type="ARBA" id="ARBA00023002"/>
    </source>
</evidence>
<dbReference type="EMBL" id="DTGG01000134">
    <property type="protein sequence ID" value="HFZ09358.1"/>
    <property type="molecule type" value="Genomic_DNA"/>
</dbReference>
<dbReference type="InterPro" id="IPR046346">
    <property type="entry name" value="Aminoacid_DH-like_N_sf"/>
</dbReference>
<dbReference type="InterPro" id="IPR033524">
    <property type="entry name" value="Glu/Leu/Phe/Val_DH_AS"/>
</dbReference>
<accession>A0A7V3N5I6</accession>
<dbReference type="InterPro" id="IPR006096">
    <property type="entry name" value="Glu/Leu/Phe/Val/Trp_DH_C"/>
</dbReference>
<dbReference type="Gene3D" id="3.40.50.720">
    <property type="entry name" value="NAD(P)-binding Rossmann-like Domain"/>
    <property type="match status" value="1"/>
</dbReference>
<organism evidence="8">
    <name type="scientific">candidate division CPR3 bacterium</name>
    <dbReference type="NCBI Taxonomy" id="2268181"/>
    <lineage>
        <taxon>Bacteria</taxon>
        <taxon>Bacteria division CPR3</taxon>
    </lineage>
</organism>
<keyword evidence="5" id="KW-0547">Nucleotide-binding</keyword>
<dbReference type="InterPro" id="IPR036291">
    <property type="entry name" value="NAD(P)-bd_dom_sf"/>
</dbReference>
<name>A0A7V3N5I6_UNCC3</name>
<dbReference type="PANTHER" id="PTHR42722:SF1">
    <property type="entry name" value="VALINE DEHYDROGENASE"/>
    <property type="match status" value="1"/>
</dbReference>
<feature type="active site" description="Proton donor/acceptor" evidence="4">
    <location>
        <position position="83"/>
    </location>
</feature>
<dbReference type="Pfam" id="PF02812">
    <property type="entry name" value="ELFV_dehydrog_N"/>
    <property type="match status" value="1"/>
</dbReference>
<gene>
    <name evidence="8" type="ORF">ENV41_04420</name>
</gene>
<keyword evidence="2 6" id="KW-0560">Oxidoreductase</keyword>
<dbReference type="InterPro" id="IPR006097">
    <property type="entry name" value="Glu/Leu/Phe/Val/Trp_DH_dimer"/>
</dbReference>
<keyword evidence="3 5" id="KW-0520">NAD</keyword>
<dbReference type="PRINTS" id="PR00082">
    <property type="entry name" value="GLFDHDRGNASE"/>
</dbReference>
<dbReference type="AlphaFoldDB" id="A0A7V3N5I6"/>
<proteinExistence type="inferred from homology"/>
<dbReference type="SMART" id="SM00839">
    <property type="entry name" value="ELFV_dehydrog"/>
    <property type="match status" value="1"/>
</dbReference>